<dbReference type="InterPro" id="IPR046341">
    <property type="entry name" value="SET_dom_sf"/>
</dbReference>
<dbReference type="InterPro" id="IPR036236">
    <property type="entry name" value="Znf_C2H2_sf"/>
</dbReference>
<protein>
    <submittedName>
        <fullName evidence="14">PR domain zinc finger protein 14-like</fullName>
    </submittedName>
</protein>
<dbReference type="SMART" id="SM00355">
    <property type="entry name" value="ZnF_C2H2"/>
    <property type="match status" value="7"/>
</dbReference>
<dbReference type="PANTHER" id="PTHR16515">
    <property type="entry name" value="PR DOMAIN ZINC FINGER PROTEIN"/>
    <property type="match status" value="1"/>
</dbReference>
<dbReference type="KEGG" id="aten:116292153"/>
<keyword evidence="7" id="KW-0238">DNA-binding</keyword>
<dbReference type="GO" id="GO:0003677">
    <property type="term" value="F:DNA binding"/>
    <property type="evidence" value="ECO:0007669"/>
    <property type="project" value="UniProtKB-KW"/>
</dbReference>
<evidence type="ECO:0000256" key="7">
    <source>
        <dbReference type="ARBA" id="ARBA00023125"/>
    </source>
</evidence>
<dbReference type="GO" id="GO:0008270">
    <property type="term" value="F:zinc ion binding"/>
    <property type="evidence" value="ECO:0007669"/>
    <property type="project" value="UniProtKB-KW"/>
</dbReference>
<keyword evidence="3" id="KW-0677">Repeat</keyword>
<dbReference type="PROSITE" id="PS00028">
    <property type="entry name" value="ZINC_FINGER_C2H2_1"/>
    <property type="match status" value="5"/>
</dbReference>
<dbReference type="InterPro" id="IPR050331">
    <property type="entry name" value="Zinc_finger"/>
</dbReference>
<dbReference type="Pfam" id="PF13913">
    <property type="entry name" value="zf-C2HC_2"/>
    <property type="match status" value="2"/>
</dbReference>
<dbReference type="InterPro" id="IPR013087">
    <property type="entry name" value="Znf_C2H2_type"/>
</dbReference>
<accession>A0A6P8HRG7</accession>
<comment type="subcellular location">
    <subcellularLocation>
        <location evidence="1">Nucleus</location>
    </subcellularLocation>
</comment>
<feature type="domain" description="C2H2-type" evidence="11">
    <location>
        <begin position="367"/>
        <end position="395"/>
    </location>
</feature>
<proteinExistence type="predicted"/>
<dbReference type="Gene3D" id="3.30.160.60">
    <property type="entry name" value="Classic Zinc Finger"/>
    <property type="match status" value="6"/>
</dbReference>
<feature type="domain" description="SET" evidence="12">
    <location>
        <begin position="98"/>
        <end position="215"/>
    </location>
</feature>
<sequence>MSKAEGRNIPTAKIPSPRIAEQPYRKSTWKFTSQELVSSLYGYFTIQDDSLTLDKEVGSPDEMPSPKSSADLIFSKFTYGGISETQTPLTKPPSALPDGFRLVTVTMGRGIHYAIFCNQKVIMKGTRFGPYTGYLVKPGDLSAGEDNPHMWEVFKNNRLSYYIDGTTDDDNWLKFVNCARQSIEQNLAVVQENDKIYYEASRDIFCGEELLVWYGKTYEMYMGIPVGVAPTATKITENKKEIQKGTTGNYYCDRCNKVFAYKYYRDRHLKYTRCVDQGDRRFPCSLCDRSFDKRDRLRIHVLHVHEKHRPHQCTVCDKRFSQSSSLNKHMRVHSGERPYRCPHCEKAFTASSILRTHIRQHSGEKPFKCKHCGRAFASHAAHDSHVRRTHTKEKPCVCEYCGKAFAQSYELKFHINMHTGAKPYTCEKCGRGFSSPSSRDRHRANFDCTTRKNRAPKVMRKSNQLIGQTTNTIIKQQISEEL</sequence>
<keyword evidence="8" id="KW-0804">Transcription</keyword>
<evidence type="ECO:0000256" key="6">
    <source>
        <dbReference type="ARBA" id="ARBA00023015"/>
    </source>
</evidence>
<dbReference type="SUPFAM" id="SSF57667">
    <property type="entry name" value="beta-beta-alpha zinc fingers"/>
    <property type="match status" value="5"/>
</dbReference>
<dbReference type="Gene3D" id="2.170.270.10">
    <property type="entry name" value="SET domain"/>
    <property type="match status" value="1"/>
</dbReference>
<evidence type="ECO:0000313" key="14">
    <source>
        <dbReference type="RefSeq" id="XP_031555277.1"/>
    </source>
</evidence>
<dbReference type="InterPro" id="IPR001214">
    <property type="entry name" value="SET_dom"/>
</dbReference>
<evidence type="ECO:0000256" key="1">
    <source>
        <dbReference type="ARBA" id="ARBA00004123"/>
    </source>
</evidence>
<dbReference type="Pfam" id="PF00096">
    <property type="entry name" value="zf-C2H2"/>
    <property type="match status" value="3"/>
</dbReference>
<dbReference type="AlphaFoldDB" id="A0A6P8HRG7"/>
<feature type="domain" description="C2H2-type" evidence="11">
    <location>
        <begin position="311"/>
        <end position="338"/>
    </location>
</feature>
<evidence type="ECO:0000256" key="3">
    <source>
        <dbReference type="ARBA" id="ARBA00022737"/>
    </source>
</evidence>
<dbReference type="PROSITE" id="PS50157">
    <property type="entry name" value="ZINC_FINGER_C2H2_2"/>
    <property type="match status" value="7"/>
</dbReference>
<feature type="domain" description="C2H2-type" evidence="11">
    <location>
        <begin position="282"/>
        <end position="310"/>
    </location>
</feature>
<organism evidence="13 14">
    <name type="scientific">Actinia tenebrosa</name>
    <name type="common">Australian red waratah sea anemone</name>
    <dbReference type="NCBI Taxonomy" id="6105"/>
    <lineage>
        <taxon>Eukaryota</taxon>
        <taxon>Metazoa</taxon>
        <taxon>Cnidaria</taxon>
        <taxon>Anthozoa</taxon>
        <taxon>Hexacorallia</taxon>
        <taxon>Actiniaria</taxon>
        <taxon>Actiniidae</taxon>
        <taxon>Actinia</taxon>
    </lineage>
</organism>
<evidence type="ECO:0000259" key="11">
    <source>
        <dbReference type="PROSITE" id="PS50157"/>
    </source>
</evidence>
<dbReference type="Proteomes" id="UP000515163">
    <property type="component" value="Unplaced"/>
</dbReference>
<dbReference type="GeneID" id="116292153"/>
<keyword evidence="2" id="KW-0479">Metal-binding</keyword>
<feature type="domain" description="C2H2-type" evidence="11">
    <location>
        <begin position="339"/>
        <end position="366"/>
    </location>
</feature>
<gene>
    <name evidence="14" type="primary">LOC116292153</name>
</gene>
<dbReference type="FunFam" id="3.30.160.60:FF:000450">
    <property type="entry name" value="PR domain zinc finger protein 14"/>
    <property type="match status" value="1"/>
</dbReference>
<keyword evidence="13" id="KW-1185">Reference proteome</keyword>
<feature type="domain" description="C2H2-type" evidence="11">
    <location>
        <begin position="250"/>
        <end position="281"/>
    </location>
</feature>
<name>A0A6P8HRG7_ACTTE</name>
<dbReference type="FunFam" id="3.30.160.60:FF:000480">
    <property type="entry name" value="PR domain zinc finger protein 14"/>
    <property type="match status" value="1"/>
</dbReference>
<keyword evidence="5" id="KW-0862">Zinc</keyword>
<dbReference type="FunFam" id="3.30.160.60:FF:001183">
    <property type="entry name" value="Zinc finger protein 18"/>
    <property type="match status" value="1"/>
</dbReference>
<evidence type="ECO:0000256" key="4">
    <source>
        <dbReference type="ARBA" id="ARBA00022771"/>
    </source>
</evidence>
<dbReference type="GO" id="GO:0005634">
    <property type="term" value="C:nucleus"/>
    <property type="evidence" value="ECO:0007669"/>
    <property type="project" value="UniProtKB-SubCell"/>
</dbReference>
<keyword evidence="6" id="KW-0805">Transcription regulation</keyword>
<dbReference type="InParanoid" id="A0A6P8HRG7"/>
<evidence type="ECO:0000256" key="10">
    <source>
        <dbReference type="PROSITE-ProRule" id="PRU00042"/>
    </source>
</evidence>
<dbReference type="OrthoDB" id="3565419at2759"/>
<keyword evidence="4 10" id="KW-0863">Zinc-finger</keyword>
<evidence type="ECO:0000256" key="8">
    <source>
        <dbReference type="ARBA" id="ARBA00023163"/>
    </source>
</evidence>
<feature type="domain" description="C2H2-type" evidence="11">
    <location>
        <begin position="396"/>
        <end position="423"/>
    </location>
</feature>
<dbReference type="FunFam" id="3.30.160.60:FF:000905">
    <property type="entry name" value="PR domain containing 14"/>
    <property type="match status" value="1"/>
</dbReference>
<evidence type="ECO:0000256" key="9">
    <source>
        <dbReference type="ARBA" id="ARBA00023242"/>
    </source>
</evidence>
<reference evidence="14" key="1">
    <citation type="submission" date="2025-08" db="UniProtKB">
        <authorList>
            <consortium name="RefSeq"/>
        </authorList>
    </citation>
    <scope>IDENTIFICATION</scope>
    <source>
        <tissue evidence="14">Tentacle</tissue>
    </source>
</reference>
<keyword evidence="9" id="KW-0539">Nucleus</keyword>
<feature type="domain" description="C2H2-type" evidence="11">
    <location>
        <begin position="424"/>
        <end position="456"/>
    </location>
</feature>
<dbReference type="GO" id="GO:0010468">
    <property type="term" value="P:regulation of gene expression"/>
    <property type="evidence" value="ECO:0007669"/>
    <property type="project" value="TreeGrafter"/>
</dbReference>
<evidence type="ECO:0000256" key="5">
    <source>
        <dbReference type="ARBA" id="ARBA00022833"/>
    </source>
</evidence>
<dbReference type="RefSeq" id="XP_031555277.1">
    <property type="nucleotide sequence ID" value="XM_031699417.1"/>
</dbReference>
<dbReference type="Pfam" id="PF21549">
    <property type="entry name" value="PRDM2_PR"/>
    <property type="match status" value="1"/>
</dbReference>
<dbReference type="SUPFAM" id="SSF82199">
    <property type="entry name" value="SET domain"/>
    <property type="match status" value="1"/>
</dbReference>
<dbReference type="PROSITE" id="PS50280">
    <property type="entry name" value="SET"/>
    <property type="match status" value="1"/>
</dbReference>
<dbReference type="FunFam" id="3.30.160.60:FF:000100">
    <property type="entry name" value="Zinc finger 45-like"/>
    <property type="match status" value="1"/>
</dbReference>
<dbReference type="FunCoup" id="A0A6P8HRG7">
    <property type="interactions" value="313"/>
</dbReference>
<evidence type="ECO:0000256" key="2">
    <source>
        <dbReference type="ARBA" id="ARBA00022723"/>
    </source>
</evidence>
<dbReference type="PANTHER" id="PTHR16515:SF49">
    <property type="entry name" value="GASTRULA ZINC FINGER PROTEIN XLCGF49.1-LIKE-RELATED"/>
    <property type="match status" value="1"/>
</dbReference>
<evidence type="ECO:0000313" key="13">
    <source>
        <dbReference type="Proteomes" id="UP000515163"/>
    </source>
</evidence>
<evidence type="ECO:0000259" key="12">
    <source>
        <dbReference type="PROSITE" id="PS50280"/>
    </source>
</evidence>